<dbReference type="STRING" id="1618436.UV59_C0013G0040"/>
<gene>
    <name evidence="1" type="ORF">UV59_C0013G0040</name>
</gene>
<comment type="caution">
    <text evidence="1">The sequence shown here is derived from an EMBL/GenBank/DDBJ whole genome shotgun (WGS) entry which is preliminary data.</text>
</comment>
<proteinExistence type="predicted"/>
<protein>
    <recommendedName>
        <fullName evidence="3">Adenosine monophosphate-protein transferase</fullName>
    </recommendedName>
</protein>
<dbReference type="PANTHER" id="PTHR36155:SF1">
    <property type="entry name" value="BLL5354 PROTEIN"/>
    <property type="match status" value="1"/>
</dbReference>
<accession>A0A0G1CH56</accession>
<organism evidence="1 2">
    <name type="scientific">Candidatus Gottesmanbacteria bacterium GW2011_GWA1_43_11</name>
    <dbReference type="NCBI Taxonomy" id="1618436"/>
    <lineage>
        <taxon>Bacteria</taxon>
        <taxon>Candidatus Gottesmaniibacteriota</taxon>
    </lineage>
</organism>
<dbReference type="Proteomes" id="UP000034543">
    <property type="component" value="Unassembled WGS sequence"/>
</dbReference>
<dbReference type="Pfam" id="PF04008">
    <property type="entry name" value="Adenosine_kin"/>
    <property type="match status" value="1"/>
</dbReference>
<evidence type="ECO:0008006" key="3">
    <source>
        <dbReference type="Google" id="ProtNLM"/>
    </source>
</evidence>
<dbReference type="Gene3D" id="3.40.1520.10">
    <property type="entry name" value="Ta1353-like"/>
    <property type="match status" value="1"/>
</dbReference>
<dbReference type="InterPro" id="IPR036902">
    <property type="entry name" value="Ta1353-like_sf"/>
</dbReference>
<dbReference type="PATRIC" id="fig|1618436.3.peg.767"/>
<evidence type="ECO:0000313" key="2">
    <source>
        <dbReference type="Proteomes" id="UP000034543"/>
    </source>
</evidence>
<dbReference type="SUPFAM" id="SSF103165">
    <property type="entry name" value="Ta1353-like"/>
    <property type="match status" value="1"/>
</dbReference>
<evidence type="ECO:0000313" key="1">
    <source>
        <dbReference type="EMBL" id="KKS84862.1"/>
    </source>
</evidence>
<name>A0A0G1CH56_9BACT</name>
<dbReference type="InterPro" id="IPR007153">
    <property type="entry name" value="Adenosine_kinase"/>
</dbReference>
<reference evidence="1 2" key="1">
    <citation type="journal article" date="2015" name="Nature">
        <title>rRNA introns, odd ribosomes, and small enigmatic genomes across a large radiation of phyla.</title>
        <authorList>
            <person name="Brown C.T."/>
            <person name="Hug L.A."/>
            <person name="Thomas B.C."/>
            <person name="Sharon I."/>
            <person name="Castelle C.J."/>
            <person name="Singh A."/>
            <person name="Wilkins M.J."/>
            <person name="Williams K.H."/>
            <person name="Banfield J.F."/>
        </authorList>
    </citation>
    <scope>NUCLEOTIDE SEQUENCE [LARGE SCALE GENOMIC DNA]</scope>
</reference>
<dbReference type="PANTHER" id="PTHR36155">
    <property type="entry name" value="BLL5354 PROTEIN"/>
    <property type="match status" value="1"/>
</dbReference>
<dbReference type="EMBL" id="LCFB01000013">
    <property type="protein sequence ID" value="KKS84862.1"/>
    <property type="molecule type" value="Genomic_DNA"/>
</dbReference>
<dbReference type="AlphaFoldDB" id="A0A0G1CH56"/>
<sequence length="160" mass="17445">MDTEIIRIENPDAKNLIFGQSHFIKTVDDLHEALVAVVPGIQFGLAFCEASGPRLIRTSGNSKPMIDLAILNAQNVGCGHTFFIFLDNAYPINVLNQIKQVPEVLRIFVATANPLQIIVAETEQGRGVLGVVDGGAPLGVETAEDVPKRRELLRKLGYKL</sequence>